<dbReference type="SUPFAM" id="SSF52833">
    <property type="entry name" value="Thioredoxin-like"/>
    <property type="match status" value="1"/>
</dbReference>
<dbReference type="NCBIfam" id="TIGR01617">
    <property type="entry name" value="arsC_related"/>
    <property type="match status" value="1"/>
</dbReference>
<dbReference type="Gene3D" id="3.40.30.10">
    <property type="entry name" value="Glutaredoxin"/>
    <property type="match status" value="1"/>
</dbReference>
<comment type="caution">
    <text evidence="3">The sequence shown here is derived from an EMBL/GenBank/DDBJ whole genome shotgun (WGS) entry which is preliminary data.</text>
</comment>
<organism evidence="3 4">
    <name type="scientific">Fontibacter flavus</name>
    <dbReference type="NCBI Taxonomy" id="654838"/>
    <lineage>
        <taxon>Bacteria</taxon>
        <taxon>Pseudomonadati</taxon>
        <taxon>Bacteroidota</taxon>
        <taxon>Cytophagia</taxon>
        <taxon>Cytophagales</taxon>
        <taxon>Cyclobacteriaceae</taxon>
        <taxon>Fontibacter</taxon>
    </lineage>
</organism>
<dbReference type="PROSITE" id="PS51353">
    <property type="entry name" value="ARSC"/>
    <property type="match status" value="1"/>
</dbReference>
<evidence type="ECO:0000256" key="1">
    <source>
        <dbReference type="ARBA" id="ARBA00007198"/>
    </source>
</evidence>
<dbReference type="EMBL" id="JBHLWI010000083">
    <property type="protein sequence ID" value="MFC0264725.1"/>
    <property type="molecule type" value="Genomic_DNA"/>
</dbReference>
<dbReference type="InterPro" id="IPR006660">
    <property type="entry name" value="Arsenate_reductase-like"/>
</dbReference>
<accession>A0ABV6FXX4</accession>
<dbReference type="RefSeq" id="WP_382389303.1">
    <property type="nucleotide sequence ID" value="NZ_JBHLWI010000083.1"/>
</dbReference>
<reference evidence="3 4" key="1">
    <citation type="submission" date="2024-09" db="EMBL/GenBank/DDBJ databases">
        <authorList>
            <person name="Sun Q."/>
            <person name="Mori K."/>
        </authorList>
    </citation>
    <scope>NUCLEOTIDE SEQUENCE [LARGE SCALE GENOMIC DNA]</scope>
    <source>
        <strain evidence="3 4">CCM 7650</strain>
    </source>
</reference>
<evidence type="ECO:0000313" key="4">
    <source>
        <dbReference type="Proteomes" id="UP001589797"/>
    </source>
</evidence>
<dbReference type="Proteomes" id="UP001589797">
    <property type="component" value="Unassembled WGS sequence"/>
</dbReference>
<protein>
    <submittedName>
        <fullName evidence="3">Spx/MgsR family RNA polymerase-binding regulatory protein</fullName>
    </submittedName>
</protein>
<comment type="similarity">
    <text evidence="1 2">Belongs to the ArsC family.</text>
</comment>
<sequence>MKLFVYGIKNCNTMKKTFDFLNEEGIAYEFIDYKKTAPNTGLLKKFIGQVGLESLINKRGTTFKKLSDTEKMALEDKDSAVGILTKKSSMIKRPIIEFPDGELVLGFEPNQIKNKFNH</sequence>
<dbReference type="Pfam" id="PF03960">
    <property type="entry name" value="ArsC"/>
    <property type="match status" value="1"/>
</dbReference>
<dbReference type="InterPro" id="IPR006504">
    <property type="entry name" value="Tscrpt_reg_Spx/MgsR"/>
</dbReference>
<proteinExistence type="inferred from homology"/>
<dbReference type="PANTHER" id="PTHR30041:SF8">
    <property type="entry name" value="PROTEIN YFFB"/>
    <property type="match status" value="1"/>
</dbReference>
<gene>
    <name evidence="3" type="ORF">ACFFIP_18705</name>
</gene>
<name>A0ABV6FXX4_9BACT</name>
<evidence type="ECO:0000313" key="3">
    <source>
        <dbReference type="EMBL" id="MFC0264725.1"/>
    </source>
</evidence>
<dbReference type="PANTHER" id="PTHR30041">
    <property type="entry name" value="ARSENATE REDUCTASE"/>
    <property type="match status" value="1"/>
</dbReference>
<dbReference type="InterPro" id="IPR036249">
    <property type="entry name" value="Thioredoxin-like_sf"/>
</dbReference>
<evidence type="ECO:0000256" key="2">
    <source>
        <dbReference type="PROSITE-ProRule" id="PRU01282"/>
    </source>
</evidence>
<keyword evidence="4" id="KW-1185">Reference proteome</keyword>